<dbReference type="InterPro" id="IPR002052">
    <property type="entry name" value="DNA_methylase_N6_adenine_CS"/>
</dbReference>
<evidence type="ECO:0000256" key="3">
    <source>
        <dbReference type="ARBA" id="ARBA00022603"/>
    </source>
</evidence>
<evidence type="ECO:0000256" key="13">
    <source>
        <dbReference type="ARBA" id="ARBA00080992"/>
    </source>
</evidence>
<evidence type="ECO:0000256" key="7">
    <source>
        <dbReference type="ARBA" id="ARBA00048619"/>
    </source>
</evidence>
<accession>A0A1B6HXM7</accession>
<keyword evidence="5" id="KW-0949">S-adenosyl-L-methionine</keyword>
<evidence type="ECO:0000256" key="11">
    <source>
        <dbReference type="ARBA" id="ARBA00075330"/>
    </source>
</evidence>
<evidence type="ECO:0000313" key="18">
    <source>
        <dbReference type="EMBL" id="JAS79438.1"/>
    </source>
</evidence>
<evidence type="ECO:0000256" key="14">
    <source>
        <dbReference type="ARBA" id="ARBA00083337"/>
    </source>
</evidence>
<protein>
    <recommendedName>
        <fullName evidence="15">Methyltransferase HEMK2</fullName>
    </recommendedName>
    <alternativeName>
        <fullName evidence="14">HemK methyltransferase family member 2</fullName>
    </alternativeName>
    <alternativeName>
        <fullName evidence="12">Lysine N-methyltransferase 9</fullName>
    </alternativeName>
    <alternativeName>
        <fullName evidence="11">Methylarsonite methyltransferase N6AMT1</fullName>
    </alternativeName>
    <alternativeName>
        <fullName evidence="16">Methyltransferase N6AMT1</fullName>
    </alternativeName>
    <alternativeName>
        <fullName evidence="13">Protein N(5)-glutamine methyltransferase</fullName>
    </alternativeName>
</protein>
<evidence type="ECO:0000256" key="16">
    <source>
        <dbReference type="ARBA" id="ARBA00093667"/>
    </source>
</evidence>
<dbReference type="InterPro" id="IPR004557">
    <property type="entry name" value="PrmC-related"/>
</dbReference>
<dbReference type="GO" id="GO:0035657">
    <property type="term" value="C:eRF1 methyltransferase complex"/>
    <property type="evidence" value="ECO:0007669"/>
    <property type="project" value="TreeGrafter"/>
</dbReference>
<evidence type="ECO:0000256" key="2">
    <source>
        <dbReference type="ARBA" id="ARBA00006149"/>
    </source>
</evidence>
<dbReference type="GO" id="GO:0036009">
    <property type="term" value="F:protein-glutamine N-methyltransferase activity"/>
    <property type="evidence" value="ECO:0007669"/>
    <property type="project" value="UniProtKB-ARBA"/>
</dbReference>
<evidence type="ECO:0000256" key="1">
    <source>
        <dbReference type="ARBA" id="ARBA00004123"/>
    </source>
</evidence>
<dbReference type="GO" id="GO:0003676">
    <property type="term" value="F:nucleic acid binding"/>
    <property type="evidence" value="ECO:0007669"/>
    <property type="project" value="InterPro"/>
</dbReference>
<evidence type="ECO:0000256" key="12">
    <source>
        <dbReference type="ARBA" id="ARBA00076540"/>
    </source>
</evidence>
<evidence type="ECO:0000256" key="9">
    <source>
        <dbReference type="ARBA" id="ARBA00053180"/>
    </source>
</evidence>
<evidence type="ECO:0000256" key="4">
    <source>
        <dbReference type="ARBA" id="ARBA00022679"/>
    </source>
</evidence>
<dbReference type="Gene3D" id="3.40.50.150">
    <property type="entry name" value="Vaccinia Virus protein VP39"/>
    <property type="match status" value="1"/>
</dbReference>
<name>A0A1B6HXM7_9HEMI</name>
<evidence type="ECO:0000259" key="17">
    <source>
        <dbReference type="Pfam" id="PF05175"/>
    </source>
</evidence>
<comment type="catalytic activity">
    <reaction evidence="8">
        <text>methylarsonous acid + S-adenosyl-L-methionine = dimethylarsinate + S-adenosyl-L-homocysteine + 2 H(+)</text>
        <dbReference type="Rhea" id="RHEA:11684"/>
        <dbReference type="ChEBI" id="CHEBI:15378"/>
        <dbReference type="ChEBI" id="CHEBI:16223"/>
        <dbReference type="ChEBI" id="CHEBI:17826"/>
        <dbReference type="ChEBI" id="CHEBI:57856"/>
        <dbReference type="ChEBI" id="CHEBI:59789"/>
    </reaction>
</comment>
<reference evidence="18" key="1">
    <citation type="submission" date="2015-11" db="EMBL/GenBank/DDBJ databases">
        <title>De novo transcriptome assembly of four potential Pierce s Disease insect vectors from Arizona vineyards.</title>
        <authorList>
            <person name="Tassone E.E."/>
        </authorList>
    </citation>
    <scope>NUCLEOTIDE SEQUENCE</scope>
</reference>
<dbReference type="InterPro" id="IPR052190">
    <property type="entry name" value="Euk-Arch_PrmC-MTase"/>
</dbReference>
<evidence type="ECO:0000256" key="15">
    <source>
        <dbReference type="ARBA" id="ARBA00093624"/>
    </source>
</evidence>
<dbReference type="PANTHER" id="PTHR45875:SF1">
    <property type="entry name" value="METHYLTRANSFERASE N6AMT1"/>
    <property type="match status" value="1"/>
</dbReference>
<dbReference type="Pfam" id="PF05175">
    <property type="entry name" value="MTS"/>
    <property type="match status" value="1"/>
</dbReference>
<proteinExistence type="inferred from homology"/>
<feature type="domain" description="Methyltransferase small" evidence="17">
    <location>
        <begin position="33"/>
        <end position="119"/>
    </location>
</feature>
<sequence>METPKWNFESTVHVYEPAEDSFLLLDALESDLQYIKNRRPSVVLEIGSGSGVIISAVAKALDNTAYCIAIDISESACKVTQETAAINCTQVDVIRGDLSRCLRSTSVDLLVFNPPYVVTCDNEISGTLQRAWAGGTRGRVVIDRYILKITLHLFSVQCFTSGNKLITDK</sequence>
<comment type="similarity">
    <text evidence="2">Belongs to the eukaryotic/archaeal PrmC-related family.</text>
</comment>
<evidence type="ECO:0000256" key="10">
    <source>
        <dbReference type="ARBA" id="ARBA00062344"/>
    </source>
</evidence>
<keyword evidence="6" id="KW-0539">Nucleus</keyword>
<dbReference type="GO" id="GO:0005634">
    <property type="term" value="C:nucleus"/>
    <property type="evidence" value="ECO:0007669"/>
    <property type="project" value="UniProtKB-SubCell"/>
</dbReference>
<dbReference type="AlphaFoldDB" id="A0A1B6HXM7"/>
<dbReference type="EMBL" id="GECU01028268">
    <property type="protein sequence ID" value="JAS79438.1"/>
    <property type="molecule type" value="Transcribed_RNA"/>
</dbReference>
<dbReference type="CDD" id="cd02440">
    <property type="entry name" value="AdoMet_MTases"/>
    <property type="match status" value="1"/>
</dbReference>
<dbReference type="NCBIfam" id="TIGR00537">
    <property type="entry name" value="hemK_rel_arch"/>
    <property type="match status" value="1"/>
</dbReference>
<dbReference type="InterPro" id="IPR007848">
    <property type="entry name" value="Small_mtfrase_dom"/>
</dbReference>
<dbReference type="SUPFAM" id="SSF53335">
    <property type="entry name" value="S-adenosyl-L-methionine-dependent methyltransferases"/>
    <property type="match status" value="1"/>
</dbReference>
<evidence type="ECO:0000313" key="19">
    <source>
        <dbReference type="EMBL" id="JAS92260.1"/>
    </source>
</evidence>
<comment type="catalytic activity">
    <reaction evidence="7">
        <text>L-lysyl-[histone] + S-adenosyl-L-methionine = N(6)-methyl-L-lysyl-[histone] + S-adenosyl-L-homocysteine + H(+)</text>
        <dbReference type="Rhea" id="RHEA:10024"/>
        <dbReference type="Rhea" id="RHEA-COMP:9845"/>
        <dbReference type="Rhea" id="RHEA-COMP:9846"/>
        <dbReference type="ChEBI" id="CHEBI:15378"/>
        <dbReference type="ChEBI" id="CHEBI:29969"/>
        <dbReference type="ChEBI" id="CHEBI:57856"/>
        <dbReference type="ChEBI" id="CHEBI:59789"/>
        <dbReference type="ChEBI" id="CHEBI:61929"/>
    </reaction>
    <physiologicalReaction direction="left-to-right" evidence="7">
        <dbReference type="Rhea" id="RHEA:10025"/>
    </physiologicalReaction>
</comment>
<evidence type="ECO:0000256" key="5">
    <source>
        <dbReference type="ARBA" id="ARBA00022691"/>
    </source>
</evidence>
<dbReference type="FunFam" id="3.40.50.150:FF:000077">
    <property type="entry name" value="HemK methyltransferase family member 2"/>
    <property type="match status" value="1"/>
</dbReference>
<evidence type="ECO:0000256" key="8">
    <source>
        <dbReference type="ARBA" id="ARBA00050903"/>
    </source>
</evidence>
<comment type="subunit">
    <text evidence="10">Heterodimer; heterodimerization with TRMT112 is required for S-adenosyl-L-methionine-binding.</text>
</comment>
<evidence type="ECO:0000256" key="6">
    <source>
        <dbReference type="ARBA" id="ARBA00023242"/>
    </source>
</evidence>
<organism evidence="18">
    <name type="scientific">Homalodisca liturata</name>
    <dbReference type="NCBI Taxonomy" id="320908"/>
    <lineage>
        <taxon>Eukaryota</taxon>
        <taxon>Metazoa</taxon>
        <taxon>Ecdysozoa</taxon>
        <taxon>Arthropoda</taxon>
        <taxon>Hexapoda</taxon>
        <taxon>Insecta</taxon>
        <taxon>Pterygota</taxon>
        <taxon>Neoptera</taxon>
        <taxon>Paraneoptera</taxon>
        <taxon>Hemiptera</taxon>
        <taxon>Auchenorrhyncha</taxon>
        <taxon>Membracoidea</taxon>
        <taxon>Cicadellidae</taxon>
        <taxon>Cicadellinae</taxon>
        <taxon>Proconiini</taxon>
        <taxon>Homalodisca</taxon>
    </lineage>
</organism>
<keyword evidence="3" id="KW-0489">Methyltransferase</keyword>
<dbReference type="PANTHER" id="PTHR45875">
    <property type="entry name" value="METHYLTRANSFERASE N6AMT1"/>
    <property type="match status" value="1"/>
</dbReference>
<dbReference type="PROSITE" id="PS00092">
    <property type="entry name" value="N6_MTASE"/>
    <property type="match status" value="1"/>
</dbReference>
<comment type="function">
    <text evidence="9">Methyltransferase that can methylate proteins and, to a lower extent, arsenic. Catalytic subunit of a heterodimer with TRMT112, which monomethylates 'Lys-12' of histone H4 (H4K12me1), a modification present at the promoters of numerous genes encoding cell cycle regulators. Catalytic subunit of a heterodimer with TRMT112, which catalyzes N5-methylation of Glu residue of proteins with a Gly-Gln-Xaa-Xaa-Xaa-Arg motif. Methylates ETF1 on 'Gln-185'; ETF1 needs to be complexed to ERF3 in its GTP-bound form to be efficiently methylated. May also play a role in the modulation of arsenic-induced toxicity by mediating the conversion of monomethylarsonous acid (3+) into the less toxic dimethylarsonic acid. It however only plays a limited role in arsenic metabolism compared with AS3MT.</text>
</comment>
<gene>
    <name evidence="19" type="ORF">g.7305</name>
    <name evidence="18" type="ORF">g.7309</name>
</gene>
<dbReference type="GO" id="GO:0032259">
    <property type="term" value="P:methylation"/>
    <property type="evidence" value="ECO:0007669"/>
    <property type="project" value="UniProtKB-KW"/>
</dbReference>
<keyword evidence="4" id="KW-0808">Transferase</keyword>
<comment type="subcellular location">
    <subcellularLocation>
        <location evidence="1">Nucleus</location>
    </subcellularLocation>
</comment>
<dbReference type="InterPro" id="IPR029063">
    <property type="entry name" value="SAM-dependent_MTases_sf"/>
</dbReference>
<dbReference type="EMBL" id="GECU01015446">
    <property type="protein sequence ID" value="JAS92260.1"/>
    <property type="molecule type" value="Transcribed_RNA"/>
</dbReference>